<dbReference type="Gene3D" id="3.40.50.720">
    <property type="entry name" value="NAD(P)-binding Rossmann-like Domain"/>
    <property type="match status" value="1"/>
</dbReference>
<name>A0A1M7GCS2_RUMFL</name>
<proteinExistence type="predicted"/>
<reference evidence="1 2" key="1">
    <citation type="submission" date="2016-11" db="EMBL/GenBank/DDBJ databases">
        <authorList>
            <person name="Jaros S."/>
            <person name="Januszkiewicz K."/>
            <person name="Wedrychowicz H."/>
        </authorList>
    </citation>
    <scope>NUCLEOTIDE SEQUENCE [LARGE SCALE GENOMIC DNA]</scope>
    <source>
        <strain evidence="1 2">Y1</strain>
    </source>
</reference>
<evidence type="ECO:0000313" key="1">
    <source>
        <dbReference type="EMBL" id="SHM13898.1"/>
    </source>
</evidence>
<dbReference type="InterPro" id="IPR036291">
    <property type="entry name" value="NAD(P)-bd_dom_sf"/>
</dbReference>
<dbReference type="SUPFAM" id="SSF51735">
    <property type="entry name" value="NAD(P)-binding Rossmann-fold domains"/>
    <property type="match status" value="1"/>
</dbReference>
<accession>A0A1M7GCS2</accession>
<dbReference type="EMBL" id="FRCT01000001">
    <property type="protein sequence ID" value="SHM13898.1"/>
    <property type="molecule type" value="Genomic_DNA"/>
</dbReference>
<dbReference type="RefSeq" id="WP_072947862.1">
    <property type="nucleotide sequence ID" value="NZ_FRCT01000001.1"/>
</dbReference>
<evidence type="ECO:0000313" key="2">
    <source>
        <dbReference type="Proteomes" id="UP000184394"/>
    </source>
</evidence>
<protein>
    <submittedName>
        <fullName evidence="1">Predicted dehydrogenase</fullName>
    </submittedName>
</protein>
<sequence length="317" mass="35793">MFDTILVVGYGRIAEVLYLPYLLSLDCKIIVCEVNDDRREALLSLGSQVKVVSEIPFAEEGKKCAALNLSPVCFHAKINKELLEKKWNVFSEKTPADSEDEWEELVECALKNKCIISSAPVSANIAEEEKIEKDIRSGLFGDIAEIHCEFIGGGPARRGFISNQRKWMLAEKDAVRVDLAPYLIMPVISRIGSISNMQWFSNDIHPMVDIQDSDEKIKSICGTSEIGIGKINDSLLTVLVSYRTYVKDVVTTVEIVGTKEKKKYFLNEIVEEGKHSYDRVEQALSLVDRCISDSEYMLHHSKMIKNMLYCLQKGENK</sequence>
<gene>
    <name evidence="1" type="ORF">SAMN04487860_101208</name>
</gene>
<organism evidence="1 2">
    <name type="scientific">Ruminococcus flavefaciens</name>
    <dbReference type="NCBI Taxonomy" id="1265"/>
    <lineage>
        <taxon>Bacteria</taxon>
        <taxon>Bacillati</taxon>
        <taxon>Bacillota</taxon>
        <taxon>Clostridia</taxon>
        <taxon>Eubacteriales</taxon>
        <taxon>Oscillospiraceae</taxon>
        <taxon>Ruminococcus</taxon>
    </lineage>
</organism>
<dbReference type="AlphaFoldDB" id="A0A1M7GCS2"/>
<dbReference type="Proteomes" id="UP000184394">
    <property type="component" value="Unassembled WGS sequence"/>
</dbReference>